<dbReference type="Proteomes" id="UP000789342">
    <property type="component" value="Unassembled WGS sequence"/>
</dbReference>
<evidence type="ECO:0000313" key="1">
    <source>
        <dbReference type="EMBL" id="CAG8589158.1"/>
    </source>
</evidence>
<dbReference type="EMBL" id="CAJVPV010005334">
    <property type="protein sequence ID" value="CAG8589158.1"/>
    <property type="molecule type" value="Genomic_DNA"/>
</dbReference>
<organism evidence="1 2">
    <name type="scientific">Acaulospora morrowiae</name>
    <dbReference type="NCBI Taxonomy" id="94023"/>
    <lineage>
        <taxon>Eukaryota</taxon>
        <taxon>Fungi</taxon>
        <taxon>Fungi incertae sedis</taxon>
        <taxon>Mucoromycota</taxon>
        <taxon>Glomeromycotina</taxon>
        <taxon>Glomeromycetes</taxon>
        <taxon>Diversisporales</taxon>
        <taxon>Acaulosporaceae</taxon>
        <taxon>Acaulospora</taxon>
    </lineage>
</organism>
<name>A0A9N9C2E1_9GLOM</name>
<dbReference type="AlphaFoldDB" id="A0A9N9C2E1"/>
<proteinExistence type="predicted"/>
<protein>
    <submittedName>
        <fullName evidence="1">6279_t:CDS:1</fullName>
    </submittedName>
</protein>
<keyword evidence="2" id="KW-1185">Reference proteome</keyword>
<sequence>MISLRIPMFKREARENVHIWLCQTKNILHAQEVTNKGQMIHYATTGFEEAALHWFVNKVKDTTTTAFTD</sequence>
<gene>
    <name evidence="1" type="ORF">AMORRO_LOCUS7266</name>
</gene>
<accession>A0A9N9C2E1</accession>
<dbReference type="OrthoDB" id="2439367at2759"/>
<evidence type="ECO:0000313" key="2">
    <source>
        <dbReference type="Proteomes" id="UP000789342"/>
    </source>
</evidence>
<reference evidence="1" key="1">
    <citation type="submission" date="2021-06" db="EMBL/GenBank/DDBJ databases">
        <authorList>
            <person name="Kallberg Y."/>
            <person name="Tangrot J."/>
            <person name="Rosling A."/>
        </authorList>
    </citation>
    <scope>NUCLEOTIDE SEQUENCE</scope>
    <source>
        <strain evidence="1">CL551</strain>
    </source>
</reference>
<comment type="caution">
    <text evidence="1">The sequence shown here is derived from an EMBL/GenBank/DDBJ whole genome shotgun (WGS) entry which is preliminary data.</text>
</comment>